<dbReference type="InterPro" id="IPR011047">
    <property type="entry name" value="Quinoprotein_ADH-like_sf"/>
</dbReference>
<dbReference type="EMBL" id="JANUGP010000059">
    <property type="protein sequence ID" value="MCS0606493.1"/>
    <property type="molecule type" value="Genomic_DNA"/>
</dbReference>
<accession>A0ABT2BD87</accession>
<dbReference type="Gene3D" id="2.130.10.10">
    <property type="entry name" value="YVTN repeat-like/Quinoprotein amine dehydrogenase"/>
    <property type="match status" value="1"/>
</dbReference>
<feature type="region of interest" description="Disordered" evidence="1">
    <location>
        <begin position="1"/>
        <end position="87"/>
    </location>
</feature>
<proteinExistence type="predicted"/>
<evidence type="ECO:0000313" key="3">
    <source>
        <dbReference type="Proteomes" id="UP001205612"/>
    </source>
</evidence>
<feature type="compositionally biased region" description="Basic residues" evidence="1">
    <location>
        <begin position="1"/>
        <end position="23"/>
    </location>
</feature>
<evidence type="ECO:0000313" key="2">
    <source>
        <dbReference type="EMBL" id="MCS0606493.1"/>
    </source>
</evidence>
<dbReference type="SUPFAM" id="SSF50998">
    <property type="entry name" value="Quinoprotein alcohol dehydrogenase-like"/>
    <property type="match status" value="1"/>
</dbReference>
<sequence>MRRRRPALVPRGRRSRPGAHRRQGTPAGTGRRTRDRRESSPLTGGPGRRGAQRDRSPRRRAVRARHLGHRQDPRPGRRPPYRGLSDRPALWNTTLATSRCHDTGYAGGRALLALVTCRENENTAYRVEKLDPRTGKAQWRYPVSKGIQDVYLPSADPPVVAVAAGDTLVTDLITLDPKTGEQRARIPMRGYEPDCGAAMYPGPFFGTVDKCYGVMAGRDRIFVTSEESDEIREPANHITAFDPVKGTAVARFDGRPSQKVLPVRANGDDLIVFRDTPDDVQPAAVVDWNPRTDKETPYLLFHLPEDDANALGDPEQSDIRYEQGNVFFARRTMERDDEHPKGPVLSVIGVGSAGLEH</sequence>
<dbReference type="Proteomes" id="UP001205612">
    <property type="component" value="Unassembled WGS sequence"/>
</dbReference>
<evidence type="ECO:0000256" key="1">
    <source>
        <dbReference type="SAM" id="MobiDB-lite"/>
    </source>
</evidence>
<gene>
    <name evidence="2" type="ORF">NX794_35595</name>
</gene>
<feature type="compositionally biased region" description="Basic residues" evidence="1">
    <location>
        <begin position="56"/>
        <end position="68"/>
    </location>
</feature>
<organism evidence="2 3">
    <name type="scientific">Streptomyces pyxinicus</name>
    <dbReference type="NCBI Taxonomy" id="2970331"/>
    <lineage>
        <taxon>Bacteria</taxon>
        <taxon>Bacillati</taxon>
        <taxon>Actinomycetota</taxon>
        <taxon>Actinomycetes</taxon>
        <taxon>Kitasatosporales</taxon>
        <taxon>Streptomycetaceae</taxon>
        <taxon>Streptomyces</taxon>
    </lineage>
</organism>
<name>A0ABT2BD87_9ACTN</name>
<reference evidence="2 3" key="1">
    <citation type="submission" date="2022-08" db="EMBL/GenBank/DDBJ databases">
        <authorList>
            <person name="Somphong A."/>
            <person name="Phongsopitanun W."/>
        </authorList>
    </citation>
    <scope>NUCLEOTIDE SEQUENCE [LARGE SCALE GENOMIC DNA]</scope>
    <source>
        <strain evidence="2 3">LP11</strain>
    </source>
</reference>
<dbReference type="InterPro" id="IPR015943">
    <property type="entry name" value="WD40/YVTN_repeat-like_dom_sf"/>
</dbReference>
<keyword evidence="3" id="KW-1185">Reference proteome</keyword>
<protein>
    <submittedName>
        <fullName evidence="2">PQQ-binding-like beta-propeller repeat protein</fullName>
    </submittedName>
</protein>
<comment type="caution">
    <text evidence="2">The sequence shown here is derived from an EMBL/GenBank/DDBJ whole genome shotgun (WGS) entry which is preliminary data.</text>
</comment>